<evidence type="ECO:0000256" key="9">
    <source>
        <dbReference type="SAM" id="SignalP"/>
    </source>
</evidence>
<dbReference type="AlphaFoldDB" id="A0A1M7KM56"/>
<name>A0A1M7KM56_9RHOB</name>
<evidence type="ECO:0000313" key="11">
    <source>
        <dbReference type="EMBL" id="SHM66449.1"/>
    </source>
</evidence>
<evidence type="ECO:0000256" key="1">
    <source>
        <dbReference type="ARBA" id="ARBA00001926"/>
    </source>
</evidence>
<dbReference type="GO" id="GO:0009055">
    <property type="term" value="F:electron transfer activity"/>
    <property type="evidence" value="ECO:0007669"/>
    <property type="project" value="InterPro"/>
</dbReference>
<organism evidence="11 12">
    <name type="scientific">Roseovarius litoreus</name>
    <dbReference type="NCBI Taxonomy" id="1155722"/>
    <lineage>
        <taxon>Bacteria</taxon>
        <taxon>Pseudomonadati</taxon>
        <taxon>Pseudomonadota</taxon>
        <taxon>Alphaproteobacteria</taxon>
        <taxon>Rhodobacterales</taxon>
        <taxon>Roseobacteraceae</taxon>
        <taxon>Roseovarius</taxon>
    </lineage>
</organism>
<dbReference type="GO" id="GO:0020037">
    <property type="term" value="F:heme binding"/>
    <property type="evidence" value="ECO:0007669"/>
    <property type="project" value="InterPro"/>
</dbReference>
<dbReference type="InterPro" id="IPR036909">
    <property type="entry name" value="Cyt_c-like_dom_sf"/>
</dbReference>
<dbReference type="EMBL" id="FRCB01000011">
    <property type="protein sequence ID" value="SHM66449.1"/>
    <property type="molecule type" value="Genomic_DNA"/>
</dbReference>
<evidence type="ECO:0000256" key="4">
    <source>
        <dbReference type="ARBA" id="ARBA00022660"/>
    </source>
</evidence>
<dbReference type="GO" id="GO:0005506">
    <property type="term" value="F:iron ion binding"/>
    <property type="evidence" value="ECO:0007669"/>
    <property type="project" value="InterPro"/>
</dbReference>
<feature type="signal peptide" evidence="9">
    <location>
        <begin position="1"/>
        <end position="24"/>
    </location>
</feature>
<protein>
    <submittedName>
        <fullName evidence="11">Cytochrome C oxidase, cbb3-type, subunit III</fullName>
    </submittedName>
</protein>
<reference evidence="11 12" key="1">
    <citation type="submission" date="2016-11" db="EMBL/GenBank/DDBJ databases">
        <authorList>
            <person name="Varghese N."/>
            <person name="Submissions S."/>
        </authorList>
    </citation>
    <scope>NUCLEOTIDE SEQUENCE [LARGE SCALE GENOMIC DNA]</scope>
    <source>
        <strain evidence="11 12">DSM 28249</strain>
    </source>
</reference>
<dbReference type="PRINTS" id="PR00605">
    <property type="entry name" value="CYTCHROMECIC"/>
</dbReference>
<dbReference type="PANTHER" id="PTHR35008">
    <property type="entry name" value="BLL4482 PROTEIN-RELATED"/>
    <property type="match status" value="1"/>
</dbReference>
<gene>
    <name evidence="11" type="ORF">SAMN05443432_11171</name>
</gene>
<feature type="domain" description="Cytochrome c" evidence="10">
    <location>
        <begin position="90"/>
        <end position="180"/>
    </location>
</feature>
<evidence type="ECO:0000256" key="7">
    <source>
        <dbReference type="ARBA" id="ARBA00023004"/>
    </source>
</evidence>
<evidence type="ECO:0000259" key="10">
    <source>
        <dbReference type="PROSITE" id="PS51007"/>
    </source>
</evidence>
<dbReference type="PROSITE" id="PS51007">
    <property type="entry name" value="CYTC"/>
    <property type="match status" value="1"/>
</dbReference>
<keyword evidence="12" id="KW-1185">Reference proteome</keyword>
<dbReference type="InterPro" id="IPR051459">
    <property type="entry name" value="Cytochrome_c-type_DH"/>
</dbReference>
<keyword evidence="9" id="KW-0732">Signal</keyword>
<keyword evidence="2" id="KW-0813">Transport</keyword>
<dbReference type="InterPro" id="IPR009056">
    <property type="entry name" value="Cyt_c-like_dom"/>
</dbReference>
<evidence type="ECO:0000256" key="6">
    <source>
        <dbReference type="ARBA" id="ARBA00022982"/>
    </source>
</evidence>
<evidence type="ECO:0000313" key="12">
    <source>
        <dbReference type="Proteomes" id="UP000322545"/>
    </source>
</evidence>
<feature type="chain" id="PRO_5013246540" evidence="9">
    <location>
        <begin position="25"/>
        <end position="181"/>
    </location>
</feature>
<accession>A0A1M7KM56</accession>
<evidence type="ECO:0000256" key="5">
    <source>
        <dbReference type="ARBA" id="ARBA00022723"/>
    </source>
</evidence>
<comment type="cofactor">
    <cofactor evidence="1">
        <name>heme c</name>
        <dbReference type="ChEBI" id="CHEBI:61717"/>
    </cofactor>
</comment>
<proteinExistence type="predicted"/>
<dbReference type="Gene3D" id="1.10.760.10">
    <property type="entry name" value="Cytochrome c-like domain"/>
    <property type="match status" value="1"/>
</dbReference>
<keyword evidence="4" id="KW-0679">Respiratory chain</keyword>
<dbReference type="PANTHER" id="PTHR35008:SF4">
    <property type="entry name" value="BLL4482 PROTEIN"/>
    <property type="match status" value="1"/>
</dbReference>
<dbReference type="SUPFAM" id="SSF46626">
    <property type="entry name" value="Cytochrome c"/>
    <property type="match status" value="1"/>
</dbReference>
<evidence type="ECO:0000256" key="3">
    <source>
        <dbReference type="ARBA" id="ARBA00022617"/>
    </source>
</evidence>
<dbReference type="RefSeq" id="WP_149780719.1">
    <property type="nucleotide sequence ID" value="NZ_FRCB01000011.1"/>
</dbReference>
<dbReference type="Pfam" id="PF13442">
    <property type="entry name" value="Cytochrome_CBB3"/>
    <property type="match status" value="1"/>
</dbReference>
<evidence type="ECO:0000256" key="8">
    <source>
        <dbReference type="PROSITE-ProRule" id="PRU00433"/>
    </source>
</evidence>
<dbReference type="InterPro" id="IPR008168">
    <property type="entry name" value="Cyt_C_IC"/>
</dbReference>
<sequence length="181" mass="19978">MKQHRLRYLGVAAVCVITATVAFAQQQRGDWWGNGHMGSGHMGSGVMHGWGWGQMNPGQQQRMQRHWTYMNQGVPGAYRGARSDVRATPQVIAAGRTLYSNNCASCHGAEGLGDGKAGRSLVPSPALLRQFVQMPMSGDEYLLWTISEGGERFGTDMPAFRETLSEEEIWKIIAYMRAGFP</sequence>
<dbReference type="Proteomes" id="UP000322545">
    <property type="component" value="Unassembled WGS sequence"/>
</dbReference>
<evidence type="ECO:0000256" key="2">
    <source>
        <dbReference type="ARBA" id="ARBA00022448"/>
    </source>
</evidence>
<keyword evidence="5 8" id="KW-0479">Metal-binding</keyword>
<keyword evidence="3 8" id="KW-0349">Heme</keyword>
<keyword evidence="7 8" id="KW-0408">Iron</keyword>
<keyword evidence="6" id="KW-0249">Electron transport</keyword>